<reference evidence="2 4" key="1">
    <citation type="journal article" date="2012" name="Nature">
        <title>Algal genomes reveal evolutionary mosaicism and the fate of nucleomorphs.</title>
        <authorList>
            <consortium name="DOE Joint Genome Institute"/>
            <person name="Curtis B.A."/>
            <person name="Tanifuji G."/>
            <person name="Burki F."/>
            <person name="Gruber A."/>
            <person name="Irimia M."/>
            <person name="Maruyama S."/>
            <person name="Arias M.C."/>
            <person name="Ball S.G."/>
            <person name="Gile G.H."/>
            <person name="Hirakawa Y."/>
            <person name="Hopkins J.F."/>
            <person name="Kuo A."/>
            <person name="Rensing S.A."/>
            <person name="Schmutz J."/>
            <person name="Symeonidi A."/>
            <person name="Elias M."/>
            <person name="Eveleigh R.J."/>
            <person name="Herman E.K."/>
            <person name="Klute M.J."/>
            <person name="Nakayama T."/>
            <person name="Obornik M."/>
            <person name="Reyes-Prieto A."/>
            <person name="Armbrust E.V."/>
            <person name="Aves S.J."/>
            <person name="Beiko R.G."/>
            <person name="Coutinho P."/>
            <person name="Dacks J.B."/>
            <person name="Durnford D.G."/>
            <person name="Fast N.M."/>
            <person name="Green B.R."/>
            <person name="Grisdale C.J."/>
            <person name="Hempel F."/>
            <person name="Henrissat B."/>
            <person name="Hoppner M.P."/>
            <person name="Ishida K."/>
            <person name="Kim E."/>
            <person name="Koreny L."/>
            <person name="Kroth P.G."/>
            <person name="Liu Y."/>
            <person name="Malik S.B."/>
            <person name="Maier U.G."/>
            <person name="McRose D."/>
            <person name="Mock T."/>
            <person name="Neilson J.A."/>
            <person name="Onodera N.T."/>
            <person name="Poole A.M."/>
            <person name="Pritham E.J."/>
            <person name="Richards T.A."/>
            <person name="Rocap G."/>
            <person name="Roy S.W."/>
            <person name="Sarai C."/>
            <person name="Schaack S."/>
            <person name="Shirato S."/>
            <person name="Slamovits C.H."/>
            <person name="Spencer D.F."/>
            <person name="Suzuki S."/>
            <person name="Worden A.Z."/>
            <person name="Zauner S."/>
            <person name="Barry K."/>
            <person name="Bell C."/>
            <person name="Bharti A.K."/>
            <person name="Crow J.A."/>
            <person name="Grimwood J."/>
            <person name="Kramer R."/>
            <person name="Lindquist E."/>
            <person name="Lucas S."/>
            <person name="Salamov A."/>
            <person name="McFadden G.I."/>
            <person name="Lane C.E."/>
            <person name="Keeling P.J."/>
            <person name="Gray M.W."/>
            <person name="Grigoriev I.V."/>
            <person name="Archibald J.M."/>
        </authorList>
    </citation>
    <scope>NUCLEOTIDE SEQUENCE</scope>
    <source>
        <strain evidence="2 4">CCMP2712</strain>
    </source>
</reference>
<accession>L1K1S7</accession>
<dbReference type="RefSeq" id="XP_005841283.1">
    <property type="nucleotide sequence ID" value="XM_005841226.1"/>
</dbReference>
<reference evidence="3" key="3">
    <citation type="submission" date="2016-03" db="UniProtKB">
        <authorList>
            <consortium name="EnsemblProtists"/>
        </authorList>
    </citation>
    <scope>IDENTIFICATION</scope>
</reference>
<dbReference type="PaxDb" id="55529-EKX54303"/>
<dbReference type="Proteomes" id="UP000011087">
    <property type="component" value="Unassembled WGS sequence"/>
</dbReference>
<evidence type="ECO:0000313" key="3">
    <source>
        <dbReference type="EnsemblProtists" id="EKX54303"/>
    </source>
</evidence>
<name>L1K1S7_GUITC</name>
<evidence type="ECO:0000256" key="1">
    <source>
        <dbReference type="SAM" id="MobiDB-lite"/>
    </source>
</evidence>
<evidence type="ECO:0000313" key="4">
    <source>
        <dbReference type="Proteomes" id="UP000011087"/>
    </source>
</evidence>
<feature type="compositionally biased region" description="Polar residues" evidence="1">
    <location>
        <begin position="183"/>
        <end position="192"/>
    </location>
</feature>
<organism evidence="2">
    <name type="scientific">Guillardia theta (strain CCMP2712)</name>
    <name type="common">Cryptophyte</name>
    <dbReference type="NCBI Taxonomy" id="905079"/>
    <lineage>
        <taxon>Eukaryota</taxon>
        <taxon>Cryptophyceae</taxon>
        <taxon>Pyrenomonadales</taxon>
        <taxon>Geminigeraceae</taxon>
        <taxon>Guillardia</taxon>
    </lineage>
</organism>
<feature type="region of interest" description="Disordered" evidence="1">
    <location>
        <begin position="169"/>
        <end position="192"/>
    </location>
</feature>
<protein>
    <submittedName>
        <fullName evidence="2 3">Uncharacterized protein</fullName>
    </submittedName>
</protein>
<proteinExistence type="predicted"/>
<dbReference type="EMBL" id="JH992967">
    <property type="protein sequence ID" value="EKX54303.1"/>
    <property type="molecule type" value="Genomic_DNA"/>
</dbReference>
<gene>
    <name evidence="2" type="ORF">GUITHDRAFT_99780</name>
</gene>
<dbReference type="EnsemblProtists" id="EKX54303">
    <property type="protein sequence ID" value="EKX54303"/>
    <property type="gene ID" value="GUITHDRAFT_99780"/>
</dbReference>
<dbReference type="HOGENOM" id="CLU_870019_0_0_1"/>
<keyword evidence="4" id="KW-1185">Reference proteome</keyword>
<dbReference type="AlphaFoldDB" id="L1K1S7"/>
<dbReference type="KEGG" id="gtt:GUITHDRAFT_99780"/>
<sequence>MGRPIASEHNKKIGLTFANIVTEKVPGKGSHSIIDRAGKYSIFRALSICCPASVRNEDPYVGRHGMTEIEFNKHLEKNGFVKMRTRSPYSEDWEDTEDCRNVQGIRYFYTGRRWRNPADKHDLEILEQGWKECLAPSTALKLDHFLNVCMEFHNEWNKLTSRKRMSSLTSSECSPNKKLRTHSPISDLSSNCGETQSELEEEAIFYLNAKQEFEVGNKVEYDSFVLTSETSGVSDEIEMHLSEVEGLNAETLHMIEPVTRDPALCQSMSTKRSRSIATGQIGQADNNTSLVDFINNHEEMVGKLEENDILRIISDLDADF</sequence>
<evidence type="ECO:0000313" key="2">
    <source>
        <dbReference type="EMBL" id="EKX54303.1"/>
    </source>
</evidence>
<reference evidence="4" key="2">
    <citation type="submission" date="2012-11" db="EMBL/GenBank/DDBJ databases">
        <authorList>
            <person name="Kuo A."/>
            <person name="Curtis B.A."/>
            <person name="Tanifuji G."/>
            <person name="Burki F."/>
            <person name="Gruber A."/>
            <person name="Irimia M."/>
            <person name="Maruyama S."/>
            <person name="Arias M.C."/>
            <person name="Ball S.G."/>
            <person name="Gile G.H."/>
            <person name="Hirakawa Y."/>
            <person name="Hopkins J.F."/>
            <person name="Rensing S.A."/>
            <person name="Schmutz J."/>
            <person name="Symeonidi A."/>
            <person name="Elias M."/>
            <person name="Eveleigh R.J."/>
            <person name="Herman E.K."/>
            <person name="Klute M.J."/>
            <person name="Nakayama T."/>
            <person name="Obornik M."/>
            <person name="Reyes-Prieto A."/>
            <person name="Armbrust E.V."/>
            <person name="Aves S.J."/>
            <person name="Beiko R.G."/>
            <person name="Coutinho P."/>
            <person name="Dacks J.B."/>
            <person name="Durnford D.G."/>
            <person name="Fast N.M."/>
            <person name="Green B.R."/>
            <person name="Grisdale C."/>
            <person name="Hempe F."/>
            <person name="Henrissat B."/>
            <person name="Hoppner M.P."/>
            <person name="Ishida K.-I."/>
            <person name="Kim E."/>
            <person name="Koreny L."/>
            <person name="Kroth P.G."/>
            <person name="Liu Y."/>
            <person name="Malik S.-B."/>
            <person name="Maier U.G."/>
            <person name="McRose D."/>
            <person name="Mock T."/>
            <person name="Neilson J.A."/>
            <person name="Onodera N.T."/>
            <person name="Poole A.M."/>
            <person name="Pritham E.J."/>
            <person name="Richards T.A."/>
            <person name="Rocap G."/>
            <person name="Roy S.W."/>
            <person name="Sarai C."/>
            <person name="Schaack S."/>
            <person name="Shirato S."/>
            <person name="Slamovits C.H."/>
            <person name="Spencer D.F."/>
            <person name="Suzuki S."/>
            <person name="Worden A.Z."/>
            <person name="Zauner S."/>
            <person name="Barry K."/>
            <person name="Bell C."/>
            <person name="Bharti A.K."/>
            <person name="Crow J.A."/>
            <person name="Grimwood J."/>
            <person name="Kramer R."/>
            <person name="Lindquist E."/>
            <person name="Lucas S."/>
            <person name="Salamov A."/>
            <person name="McFadden G.I."/>
            <person name="Lane C.E."/>
            <person name="Keeling P.J."/>
            <person name="Gray M.W."/>
            <person name="Grigoriev I.V."/>
            <person name="Archibald J.M."/>
        </authorList>
    </citation>
    <scope>NUCLEOTIDE SEQUENCE</scope>
    <source>
        <strain evidence="4">CCMP2712</strain>
    </source>
</reference>
<dbReference type="GeneID" id="17311358"/>